<organism evidence="5 6">
    <name type="scientific">Cryptotermes secundus</name>
    <dbReference type="NCBI Taxonomy" id="105785"/>
    <lineage>
        <taxon>Eukaryota</taxon>
        <taxon>Metazoa</taxon>
        <taxon>Ecdysozoa</taxon>
        <taxon>Arthropoda</taxon>
        <taxon>Hexapoda</taxon>
        <taxon>Insecta</taxon>
        <taxon>Pterygota</taxon>
        <taxon>Neoptera</taxon>
        <taxon>Polyneoptera</taxon>
        <taxon>Dictyoptera</taxon>
        <taxon>Blattodea</taxon>
        <taxon>Blattoidea</taxon>
        <taxon>Termitoidae</taxon>
        <taxon>Kalotermitidae</taxon>
        <taxon>Cryptotermitinae</taxon>
        <taxon>Cryptotermes</taxon>
    </lineage>
</organism>
<dbReference type="SUPFAM" id="SSF50044">
    <property type="entry name" value="SH3-domain"/>
    <property type="match status" value="1"/>
</dbReference>
<dbReference type="Proteomes" id="UP000235965">
    <property type="component" value="Unassembled WGS sequence"/>
</dbReference>
<evidence type="ECO:0000256" key="2">
    <source>
        <dbReference type="PROSITE-ProRule" id="PRU00192"/>
    </source>
</evidence>
<evidence type="ECO:0000313" key="6">
    <source>
        <dbReference type="Proteomes" id="UP000235965"/>
    </source>
</evidence>
<dbReference type="Pfam" id="PF09431">
    <property type="entry name" value="SPIN90_LRD"/>
    <property type="match status" value="1"/>
</dbReference>
<dbReference type="InParanoid" id="A0A2J7PW28"/>
<keyword evidence="1 2" id="KW-0728">SH3 domain</keyword>
<dbReference type="SUPFAM" id="SSF48371">
    <property type="entry name" value="ARM repeat"/>
    <property type="match status" value="1"/>
</dbReference>
<dbReference type="OrthoDB" id="445362at2759"/>
<sequence>MGENRAEINGRGEQFEMLKALYNFKATFAKTLSFQENDIFILHQVNTKQRNWWQVVNSVGQVGYVPSNYVTAIQVSVECWVQFLDGCLEVLRGEGVQSGGCLATDRQDLLLRLLERRRKAELCSSNSGKRHAPLPPDFHVSISSSTSPKLRHAMASDGMAPDGISHLSPSGTSSNSAAVSSLRSAGSDAVVNQSSQRNSPKPQSSMPNHVTPGSLAARQVIHVTMSDTSHCRVNNIAEDRHHEMKKVSSVVSATVTALPTKSPLFEDSASSDARNDPGSSVAYQLVEKVRKHTQLSHEMSRVAVAVVVGGLCDLLPHSVTPQLNAMLLHLQGPLAAPKLFIEETHDAHRLRVIFTELTSCKEDSQQRSWMLYEDETTIIEYIQELISILTNADANISRHVMSGDKYHGVSSLVQYYQMEIRWSIRQLLLQAFGVMCSLDPTVVTLMLNSVLPMELARDMRTNPRDIPRLNYSSLLLSMIFSMGEPMPVTHMEHLGLDFVSFLFDLIECPPDTDVEEQIPDLFVNLVLAYNLQFAADVENVMLKALLQRPLAKSFTEKTLLLLNREVDPVRIFEHQPAPPHSVLKLFVDLFSTSQTATLFYTNDTKVLIDIIVRQLADLSPGDNRRHQYLELCRLVMRNTAYSDHHHRRDDILKCFTRIFCEETEQSKSDQQLVREISNEFPQYFKA</sequence>
<dbReference type="FunCoup" id="A0A2J7PW28">
    <property type="interactions" value="58"/>
</dbReference>
<dbReference type="InterPro" id="IPR036028">
    <property type="entry name" value="SH3-like_dom_sf"/>
</dbReference>
<dbReference type="EMBL" id="NEVH01020940">
    <property type="protein sequence ID" value="PNF20520.1"/>
    <property type="molecule type" value="Genomic_DNA"/>
</dbReference>
<feature type="compositionally biased region" description="Polar residues" evidence="3">
    <location>
        <begin position="190"/>
        <end position="208"/>
    </location>
</feature>
<dbReference type="SMART" id="SM00326">
    <property type="entry name" value="SH3"/>
    <property type="match status" value="1"/>
</dbReference>
<feature type="region of interest" description="Disordered" evidence="3">
    <location>
        <begin position="122"/>
        <end position="211"/>
    </location>
</feature>
<dbReference type="PANTHER" id="PTHR13357">
    <property type="entry name" value="SH3 ADAPTER PROTEIN SPIN90 NCK INTERACTING PROTEIN WITH SH3 DOMAIN"/>
    <property type="match status" value="1"/>
</dbReference>
<dbReference type="GO" id="GO:0006897">
    <property type="term" value="P:endocytosis"/>
    <property type="evidence" value="ECO:0007669"/>
    <property type="project" value="TreeGrafter"/>
</dbReference>
<dbReference type="InterPro" id="IPR018556">
    <property type="entry name" value="SPIN90/Ldb17_LRD"/>
</dbReference>
<keyword evidence="6" id="KW-1185">Reference proteome</keyword>
<dbReference type="PROSITE" id="PS50002">
    <property type="entry name" value="SH3"/>
    <property type="match status" value="1"/>
</dbReference>
<evidence type="ECO:0000259" key="4">
    <source>
        <dbReference type="PROSITE" id="PS50002"/>
    </source>
</evidence>
<dbReference type="GO" id="GO:0071933">
    <property type="term" value="F:Arp2/3 complex binding"/>
    <property type="evidence" value="ECO:0007669"/>
    <property type="project" value="TreeGrafter"/>
</dbReference>
<feature type="compositionally biased region" description="Low complexity" evidence="3">
    <location>
        <begin position="168"/>
        <end position="185"/>
    </location>
</feature>
<dbReference type="AlphaFoldDB" id="A0A2J7PW28"/>
<evidence type="ECO:0000256" key="1">
    <source>
        <dbReference type="ARBA" id="ARBA00022443"/>
    </source>
</evidence>
<evidence type="ECO:0000256" key="3">
    <source>
        <dbReference type="SAM" id="MobiDB-lite"/>
    </source>
</evidence>
<dbReference type="PANTHER" id="PTHR13357:SF1">
    <property type="entry name" value="NCK-INTERACTING PROTEIN WITH SH3 DOMAIN"/>
    <property type="match status" value="1"/>
</dbReference>
<dbReference type="EMBL" id="NEVH01020940">
    <property type="protein sequence ID" value="PNF20519.1"/>
    <property type="molecule type" value="Genomic_DNA"/>
</dbReference>
<name>A0A2J7PW28_9NEOP</name>
<reference evidence="5 6" key="1">
    <citation type="submission" date="2017-12" db="EMBL/GenBank/DDBJ databases">
        <title>Hemimetabolous genomes reveal molecular basis of termite eusociality.</title>
        <authorList>
            <person name="Harrison M.C."/>
            <person name="Jongepier E."/>
            <person name="Robertson H.M."/>
            <person name="Arning N."/>
            <person name="Bitard-Feildel T."/>
            <person name="Chao H."/>
            <person name="Childers C.P."/>
            <person name="Dinh H."/>
            <person name="Doddapaneni H."/>
            <person name="Dugan S."/>
            <person name="Gowin J."/>
            <person name="Greiner C."/>
            <person name="Han Y."/>
            <person name="Hu H."/>
            <person name="Hughes D.S.T."/>
            <person name="Huylmans A.-K."/>
            <person name="Kemena C."/>
            <person name="Kremer L.P.M."/>
            <person name="Lee S.L."/>
            <person name="Lopez-Ezquerra A."/>
            <person name="Mallet L."/>
            <person name="Monroy-Kuhn J.M."/>
            <person name="Moser A."/>
            <person name="Murali S.C."/>
            <person name="Muzny D.M."/>
            <person name="Otani S."/>
            <person name="Piulachs M.-D."/>
            <person name="Poelchau M."/>
            <person name="Qu J."/>
            <person name="Schaub F."/>
            <person name="Wada-Katsumata A."/>
            <person name="Worley K.C."/>
            <person name="Xie Q."/>
            <person name="Ylla G."/>
            <person name="Poulsen M."/>
            <person name="Gibbs R.A."/>
            <person name="Schal C."/>
            <person name="Richards S."/>
            <person name="Belles X."/>
            <person name="Korb J."/>
            <person name="Bornberg-Bauer E."/>
        </authorList>
    </citation>
    <scope>NUCLEOTIDE SEQUENCE [LARGE SCALE GENOMIC DNA]</scope>
    <source>
        <tissue evidence="5">Whole body</tissue>
    </source>
</reference>
<feature type="domain" description="SH3" evidence="4">
    <location>
        <begin position="13"/>
        <end position="75"/>
    </location>
</feature>
<accession>A0A2J7PW28</accession>
<proteinExistence type="predicted"/>
<dbReference type="Pfam" id="PF00018">
    <property type="entry name" value="SH3_1"/>
    <property type="match status" value="1"/>
</dbReference>
<dbReference type="Gene3D" id="2.30.30.40">
    <property type="entry name" value="SH3 Domains"/>
    <property type="match status" value="1"/>
</dbReference>
<gene>
    <name evidence="5" type="ORF">B7P43_G06291</name>
</gene>
<dbReference type="InterPro" id="IPR001452">
    <property type="entry name" value="SH3_domain"/>
</dbReference>
<evidence type="ECO:0000313" key="5">
    <source>
        <dbReference type="EMBL" id="PNF20520.1"/>
    </source>
</evidence>
<comment type="caution">
    <text evidence="5">The sequence shown here is derived from an EMBL/GenBank/DDBJ whole genome shotgun (WGS) entry which is preliminary data.</text>
</comment>
<dbReference type="InterPro" id="IPR030125">
    <property type="entry name" value="SPIN90/Ldb17"/>
</dbReference>
<protein>
    <recommendedName>
        <fullName evidence="4">SH3 domain-containing protein</fullName>
    </recommendedName>
</protein>
<dbReference type="STRING" id="105785.A0A2J7PW28"/>
<dbReference type="InterPro" id="IPR016024">
    <property type="entry name" value="ARM-type_fold"/>
</dbReference>